<dbReference type="PANTHER" id="PTHR34821">
    <property type="entry name" value="INNER MEMBRANE PROTEIN YDCZ"/>
    <property type="match status" value="1"/>
</dbReference>
<evidence type="ECO:0000313" key="3">
    <source>
        <dbReference type="Proteomes" id="UP000617681"/>
    </source>
</evidence>
<dbReference type="Pfam" id="PF04657">
    <property type="entry name" value="DMT_YdcZ"/>
    <property type="match status" value="2"/>
</dbReference>
<evidence type="ECO:0000313" key="2">
    <source>
        <dbReference type="EMBL" id="QRP71755.1"/>
    </source>
</evidence>
<proteinExistence type="predicted"/>
<gene>
    <name evidence="2" type="ORF">I6J21_00600</name>
</gene>
<dbReference type="GO" id="GO:0005886">
    <property type="term" value="C:plasma membrane"/>
    <property type="evidence" value="ECO:0007669"/>
    <property type="project" value="TreeGrafter"/>
</dbReference>
<name>A0AAX1LBH8_9CORY</name>
<reference evidence="2" key="1">
    <citation type="submission" date="2021-02" db="EMBL/GenBank/DDBJ databases">
        <title>FDA dAtabase for Regulatory Grade micrObial Sequences (FDA-ARGOS): Supporting development and validation of Infectious Disease Dx tests.</title>
        <authorList>
            <person name="Sproer C."/>
            <person name="Gronow S."/>
            <person name="Severitt S."/>
            <person name="Schroder I."/>
            <person name="Tallon L."/>
            <person name="Sadzewicz L."/>
            <person name="Zhao X."/>
            <person name="Boylan J."/>
            <person name="Ott S."/>
            <person name="Bowen H."/>
            <person name="Vavikolanu K."/>
            <person name="Mehta A."/>
            <person name="Aluvathingal J."/>
            <person name="Nadendla S."/>
            <person name="Lowell S."/>
            <person name="Myers T."/>
            <person name="Yan Y."/>
            <person name="Sichtig H."/>
        </authorList>
    </citation>
    <scope>NUCLEOTIDE SEQUENCE</scope>
    <source>
        <strain evidence="2">FDAARGOS_1191</strain>
    </source>
</reference>
<sequence>MQSAVNGQLGKHVGDGHLASVISFGTGLILMLIVVFTNRNWRSSYLALPGQMRRGVVPWPNFFAGICGSAVVLSEGISAGILGVATFQTSLISGMVISGILCDRLGVGVEHKEPLSLPRILGALMAIGATVLVVSPNFQAPHMIGLAVLPFVAGLLAGWQPAGNSTIGKVAGSMIVSVTWNFTVGFLILGSVYVIRLITGHAEFMLPDAWWMYLGGPLGLISIGLMALLVRKTGLLLLALASTAGQLIGSIVIDLAIPQLGGHVYTVTVLGALTALIASGIAMIPSKKPEVTA</sequence>
<feature type="transmembrane region" description="Helical" evidence="1">
    <location>
        <begin position="140"/>
        <end position="159"/>
    </location>
</feature>
<feature type="transmembrane region" description="Helical" evidence="1">
    <location>
        <begin position="56"/>
        <end position="73"/>
    </location>
</feature>
<dbReference type="AlphaFoldDB" id="A0AAX1LBH8"/>
<accession>A0AAX1LBH8</accession>
<evidence type="ECO:0000256" key="1">
    <source>
        <dbReference type="SAM" id="Phobius"/>
    </source>
</evidence>
<dbReference type="EMBL" id="CP069534">
    <property type="protein sequence ID" value="QRP71755.1"/>
    <property type="molecule type" value="Genomic_DNA"/>
</dbReference>
<organism evidence="2 3">
    <name type="scientific">Corynebacterium glucuronolyticum</name>
    <dbReference type="NCBI Taxonomy" id="39791"/>
    <lineage>
        <taxon>Bacteria</taxon>
        <taxon>Bacillati</taxon>
        <taxon>Actinomycetota</taxon>
        <taxon>Actinomycetes</taxon>
        <taxon>Mycobacteriales</taxon>
        <taxon>Corynebacteriaceae</taxon>
        <taxon>Corynebacterium</taxon>
    </lineage>
</organism>
<feature type="transmembrane region" description="Helical" evidence="1">
    <location>
        <begin position="16"/>
        <end position="36"/>
    </location>
</feature>
<protein>
    <submittedName>
        <fullName evidence="2">DMT family transporter</fullName>
    </submittedName>
</protein>
<feature type="transmembrane region" description="Helical" evidence="1">
    <location>
        <begin position="171"/>
        <end position="198"/>
    </location>
</feature>
<feature type="transmembrane region" description="Helical" evidence="1">
    <location>
        <begin position="263"/>
        <end position="284"/>
    </location>
</feature>
<dbReference type="Proteomes" id="UP000617681">
    <property type="component" value="Chromosome"/>
</dbReference>
<keyword evidence="1" id="KW-1133">Transmembrane helix</keyword>
<keyword evidence="1" id="KW-0472">Membrane</keyword>
<dbReference type="InterPro" id="IPR006750">
    <property type="entry name" value="YdcZ"/>
</dbReference>
<feature type="transmembrane region" description="Helical" evidence="1">
    <location>
        <begin position="235"/>
        <end position="257"/>
    </location>
</feature>
<feature type="transmembrane region" description="Helical" evidence="1">
    <location>
        <begin position="210"/>
        <end position="230"/>
    </location>
</feature>
<feature type="transmembrane region" description="Helical" evidence="1">
    <location>
        <begin position="79"/>
        <end position="102"/>
    </location>
</feature>
<keyword evidence="1" id="KW-0812">Transmembrane</keyword>
<feature type="transmembrane region" description="Helical" evidence="1">
    <location>
        <begin position="114"/>
        <end position="134"/>
    </location>
</feature>
<dbReference type="PANTHER" id="PTHR34821:SF2">
    <property type="entry name" value="INNER MEMBRANE PROTEIN YDCZ"/>
    <property type="match status" value="1"/>
</dbReference>